<dbReference type="InterPro" id="IPR021460">
    <property type="entry name" value="DUF3112"/>
</dbReference>
<dbReference type="Proteomes" id="UP001152607">
    <property type="component" value="Unassembled WGS sequence"/>
</dbReference>
<proteinExistence type="predicted"/>
<feature type="compositionally biased region" description="Basic and acidic residues" evidence="1">
    <location>
        <begin position="684"/>
        <end position="693"/>
    </location>
</feature>
<dbReference type="PANTHER" id="PTHR35184:SF1">
    <property type="entry name" value="INTEGRAL MEMBRANE PROTEIN"/>
    <property type="match status" value="1"/>
</dbReference>
<feature type="transmembrane region" description="Helical" evidence="2">
    <location>
        <begin position="94"/>
        <end position="119"/>
    </location>
</feature>
<dbReference type="AlphaFoldDB" id="A0A9W4XQE6"/>
<evidence type="ECO:0000313" key="4">
    <source>
        <dbReference type="Proteomes" id="UP001152607"/>
    </source>
</evidence>
<feature type="compositionally biased region" description="Polar residues" evidence="1">
    <location>
        <begin position="544"/>
        <end position="559"/>
    </location>
</feature>
<feature type="transmembrane region" description="Helical" evidence="2">
    <location>
        <begin position="184"/>
        <end position="202"/>
    </location>
</feature>
<dbReference type="Pfam" id="PF11309">
    <property type="entry name" value="DUF3112"/>
    <property type="match status" value="1"/>
</dbReference>
<feature type="compositionally biased region" description="Basic residues" evidence="1">
    <location>
        <begin position="525"/>
        <end position="534"/>
    </location>
</feature>
<sequence>MSSSPGGSAQSAKGPPYPPDNASLGGVPTTIPDVVVSVLFLLFFSIFAITHIVILKKNKKREHKFIFNGPLAAFCVIRVITASLRIAWSQHPFSIKLGIVATVCVYAGTILIFVINWFFVQRVIRAQHPRLGWSAAYKVIHVAAIAAVLICLLMVVVGAIQPFLTLDKRIRAIDRRLYLAGQTYFAVFCFAPVVLILFSLALPRHGTDKFGAGRLRNNISILLTATLILSSGSIFRAVIAWLPATPLRDPEGRHIPEPWYFHKACFYTFNFTTELLVVFIYAITRVDLRFHVPNGCTEPGDYKRKSAYSIQLIGDDHKLKRQSSRRHSIRSAGSNLTVEEYEGSLFDDSRTLANSLRFPSTVLEVDRKSGTWKTKKMSRAPSTSSLMQSESSMANSLWDVPTTEQMPPLPNTEWPLRDSQVTVSPRDSQTTFGHKVKQSYRSTSPVGSSRTRRSVTMTTALDRDEVISETFKKLEGTSIELAQPPPVYTRDYTPQRASYDPSLNLNFSFGHGKNPSSSGPIGKRSSAHHRHRHTSSLGSDFTKLVNNDINGSAFSSRPTHVSWAPESSTKGHHQRASASSDLTRGDYYHSSRRPQHLHSSSEPPRRASPDFVIVDRTRYQIVSRPSSYSARPSSYSTRPRTPLHFPAYSSSSLPAPGRSVPNFQTEAMEIPTFELGEAPSRSRSLSESDKGSDGRSSNRVVE</sequence>
<feature type="compositionally biased region" description="Low complexity" evidence="1">
    <location>
        <begin position="441"/>
        <end position="454"/>
    </location>
</feature>
<organism evidence="3 4">
    <name type="scientific">Periconia digitata</name>
    <dbReference type="NCBI Taxonomy" id="1303443"/>
    <lineage>
        <taxon>Eukaryota</taxon>
        <taxon>Fungi</taxon>
        <taxon>Dikarya</taxon>
        <taxon>Ascomycota</taxon>
        <taxon>Pezizomycotina</taxon>
        <taxon>Dothideomycetes</taxon>
        <taxon>Pleosporomycetidae</taxon>
        <taxon>Pleosporales</taxon>
        <taxon>Massarineae</taxon>
        <taxon>Periconiaceae</taxon>
        <taxon>Periconia</taxon>
    </lineage>
</organism>
<feature type="compositionally biased region" description="Low complexity" evidence="1">
    <location>
        <begin position="624"/>
        <end position="642"/>
    </location>
</feature>
<feature type="transmembrane region" description="Helical" evidence="2">
    <location>
        <begin position="222"/>
        <end position="244"/>
    </location>
</feature>
<feature type="transmembrane region" description="Helical" evidence="2">
    <location>
        <begin position="34"/>
        <end position="54"/>
    </location>
</feature>
<feature type="transmembrane region" description="Helical" evidence="2">
    <location>
        <begin position="139"/>
        <end position="164"/>
    </location>
</feature>
<gene>
    <name evidence="3" type="ORF">PDIGIT_LOCUS13620</name>
</gene>
<accession>A0A9W4XQE6</accession>
<reference evidence="3" key="1">
    <citation type="submission" date="2023-01" db="EMBL/GenBank/DDBJ databases">
        <authorList>
            <person name="Van Ghelder C."/>
            <person name="Rancurel C."/>
        </authorList>
    </citation>
    <scope>NUCLEOTIDE SEQUENCE</scope>
    <source>
        <strain evidence="3">CNCM I-4278</strain>
    </source>
</reference>
<feature type="region of interest" description="Disordered" evidence="1">
    <location>
        <begin position="424"/>
        <end position="454"/>
    </location>
</feature>
<evidence type="ECO:0000256" key="1">
    <source>
        <dbReference type="SAM" id="MobiDB-lite"/>
    </source>
</evidence>
<dbReference type="OrthoDB" id="3357002at2759"/>
<dbReference type="PANTHER" id="PTHR35184">
    <property type="entry name" value="YALI0C10208P"/>
    <property type="match status" value="1"/>
</dbReference>
<dbReference type="EMBL" id="CAOQHR010000010">
    <property type="protein sequence ID" value="CAI6340444.1"/>
    <property type="molecule type" value="Genomic_DNA"/>
</dbReference>
<feature type="compositionally biased region" description="Basic and acidic residues" evidence="1">
    <location>
        <begin position="603"/>
        <end position="612"/>
    </location>
</feature>
<keyword evidence="4" id="KW-1185">Reference proteome</keyword>
<evidence type="ECO:0000313" key="3">
    <source>
        <dbReference type="EMBL" id="CAI6340444.1"/>
    </source>
</evidence>
<feature type="region of interest" description="Disordered" evidence="1">
    <location>
        <begin position="503"/>
        <end position="612"/>
    </location>
</feature>
<feature type="transmembrane region" description="Helical" evidence="2">
    <location>
        <begin position="66"/>
        <end position="88"/>
    </location>
</feature>
<evidence type="ECO:0000256" key="2">
    <source>
        <dbReference type="SAM" id="Phobius"/>
    </source>
</evidence>
<keyword evidence="2" id="KW-0472">Membrane</keyword>
<protein>
    <submittedName>
        <fullName evidence="3">Uncharacterized protein</fullName>
    </submittedName>
</protein>
<keyword evidence="2" id="KW-0812">Transmembrane</keyword>
<feature type="region of interest" description="Disordered" evidence="1">
    <location>
        <begin position="624"/>
        <end position="702"/>
    </location>
</feature>
<comment type="caution">
    <text evidence="3">The sequence shown here is derived from an EMBL/GenBank/DDBJ whole genome shotgun (WGS) entry which is preliminary data.</text>
</comment>
<keyword evidence="2" id="KW-1133">Transmembrane helix</keyword>
<name>A0A9W4XQE6_9PLEO</name>